<dbReference type="Gene3D" id="2.40.128.20">
    <property type="match status" value="1"/>
</dbReference>
<organism evidence="2 3">
    <name type="scientific">Drosophila ananassae</name>
    <name type="common">Fruit fly</name>
    <dbReference type="NCBI Taxonomy" id="7217"/>
    <lineage>
        <taxon>Eukaryota</taxon>
        <taxon>Metazoa</taxon>
        <taxon>Ecdysozoa</taxon>
        <taxon>Arthropoda</taxon>
        <taxon>Hexapoda</taxon>
        <taxon>Insecta</taxon>
        <taxon>Pterygota</taxon>
        <taxon>Neoptera</taxon>
        <taxon>Endopterygota</taxon>
        <taxon>Diptera</taxon>
        <taxon>Brachycera</taxon>
        <taxon>Muscomorpha</taxon>
        <taxon>Ephydroidea</taxon>
        <taxon>Drosophilidae</taxon>
        <taxon>Drosophila</taxon>
        <taxon>Sophophora</taxon>
    </lineage>
</organism>
<dbReference type="KEGG" id="dan:6499286"/>
<dbReference type="SUPFAM" id="SSF50814">
    <property type="entry name" value="Lipocalins"/>
    <property type="match status" value="1"/>
</dbReference>
<evidence type="ECO:0000313" key="2">
    <source>
        <dbReference type="EMBL" id="EDV43511.2"/>
    </source>
</evidence>
<dbReference type="AlphaFoldDB" id="B3M2Y1"/>
<accession>B3M2Y1</accession>
<evidence type="ECO:0008006" key="4">
    <source>
        <dbReference type="Google" id="ProtNLM"/>
    </source>
</evidence>
<dbReference type="STRING" id="7217.B3M2Y1"/>
<keyword evidence="3" id="KW-1185">Reference proteome</keyword>
<dbReference type="InterPro" id="IPR012674">
    <property type="entry name" value="Calycin"/>
</dbReference>
<dbReference type="SMR" id="B3M2Y1"/>
<dbReference type="InParanoid" id="B3M2Y1"/>
<evidence type="ECO:0000256" key="1">
    <source>
        <dbReference type="SAM" id="SignalP"/>
    </source>
</evidence>
<name>B3M2Y1_DROAN</name>
<feature type="signal peptide" evidence="1">
    <location>
        <begin position="1"/>
        <end position="17"/>
    </location>
</feature>
<dbReference type="eggNOG" id="ENOG502T7B3">
    <property type="taxonomic scope" value="Eukaryota"/>
</dbReference>
<gene>
    <name evidence="2" type="primary">Dana\GF16490</name>
    <name evidence="2" type="synonym">dana_GLEANR_17759</name>
    <name evidence="2" type="ORF">GF16490</name>
</gene>
<dbReference type="HOGENOM" id="CLU_108647_0_0_1"/>
<keyword evidence="1" id="KW-0732">Signal</keyword>
<dbReference type="OrthoDB" id="8032801at2759"/>
<feature type="chain" id="PRO_5006454467" description="Lipocalin/cytosolic fatty-acid binding domain-containing protein" evidence="1">
    <location>
        <begin position="18"/>
        <end position="222"/>
    </location>
</feature>
<protein>
    <recommendedName>
        <fullName evidence="4">Lipocalin/cytosolic fatty-acid binding domain-containing protein</fullName>
    </recommendedName>
</protein>
<dbReference type="EMBL" id="CH902617">
    <property type="protein sequence ID" value="EDV43511.2"/>
    <property type="molecule type" value="Genomic_DNA"/>
</dbReference>
<dbReference type="Proteomes" id="UP000007801">
    <property type="component" value="Unassembled WGS sequence"/>
</dbReference>
<evidence type="ECO:0000313" key="3">
    <source>
        <dbReference type="Proteomes" id="UP000007801"/>
    </source>
</evidence>
<reference evidence="2 3" key="1">
    <citation type="journal article" date="2007" name="Nature">
        <title>Evolution of genes and genomes on the Drosophila phylogeny.</title>
        <authorList>
            <consortium name="Drosophila 12 Genomes Consortium"/>
            <person name="Clark A.G."/>
            <person name="Eisen M.B."/>
            <person name="Smith D.R."/>
            <person name="Bergman C.M."/>
            <person name="Oliver B."/>
            <person name="Markow T.A."/>
            <person name="Kaufman T.C."/>
            <person name="Kellis M."/>
            <person name="Gelbart W."/>
            <person name="Iyer V.N."/>
            <person name="Pollard D.A."/>
            <person name="Sackton T.B."/>
            <person name="Larracuente A.M."/>
            <person name="Singh N.D."/>
            <person name="Abad J.P."/>
            <person name="Abt D.N."/>
            <person name="Adryan B."/>
            <person name="Aguade M."/>
            <person name="Akashi H."/>
            <person name="Anderson W.W."/>
            <person name="Aquadro C.F."/>
            <person name="Ardell D.H."/>
            <person name="Arguello R."/>
            <person name="Artieri C.G."/>
            <person name="Barbash D.A."/>
            <person name="Barker D."/>
            <person name="Barsanti P."/>
            <person name="Batterham P."/>
            <person name="Batzoglou S."/>
            <person name="Begun D."/>
            <person name="Bhutkar A."/>
            <person name="Blanco E."/>
            <person name="Bosak S.A."/>
            <person name="Bradley R.K."/>
            <person name="Brand A.D."/>
            <person name="Brent M.R."/>
            <person name="Brooks A.N."/>
            <person name="Brown R.H."/>
            <person name="Butlin R.K."/>
            <person name="Caggese C."/>
            <person name="Calvi B.R."/>
            <person name="Bernardo de Carvalho A."/>
            <person name="Caspi A."/>
            <person name="Castrezana S."/>
            <person name="Celniker S.E."/>
            <person name="Chang J.L."/>
            <person name="Chapple C."/>
            <person name="Chatterji S."/>
            <person name="Chinwalla A."/>
            <person name="Civetta A."/>
            <person name="Clifton S.W."/>
            <person name="Comeron J.M."/>
            <person name="Costello J.C."/>
            <person name="Coyne J.A."/>
            <person name="Daub J."/>
            <person name="David R.G."/>
            <person name="Delcher A.L."/>
            <person name="Delehaunty K."/>
            <person name="Do C.B."/>
            <person name="Ebling H."/>
            <person name="Edwards K."/>
            <person name="Eickbush T."/>
            <person name="Evans J.D."/>
            <person name="Filipski A."/>
            <person name="Findeiss S."/>
            <person name="Freyhult E."/>
            <person name="Fulton L."/>
            <person name="Fulton R."/>
            <person name="Garcia A.C."/>
            <person name="Gardiner A."/>
            <person name="Garfield D.A."/>
            <person name="Garvin B.E."/>
            <person name="Gibson G."/>
            <person name="Gilbert D."/>
            <person name="Gnerre S."/>
            <person name="Godfrey J."/>
            <person name="Good R."/>
            <person name="Gotea V."/>
            <person name="Gravely B."/>
            <person name="Greenberg A.J."/>
            <person name="Griffiths-Jones S."/>
            <person name="Gross S."/>
            <person name="Guigo R."/>
            <person name="Gustafson E.A."/>
            <person name="Haerty W."/>
            <person name="Hahn M.W."/>
            <person name="Halligan D.L."/>
            <person name="Halpern A.L."/>
            <person name="Halter G.M."/>
            <person name="Han M.V."/>
            <person name="Heger A."/>
            <person name="Hillier L."/>
            <person name="Hinrichs A.S."/>
            <person name="Holmes I."/>
            <person name="Hoskins R.A."/>
            <person name="Hubisz M.J."/>
            <person name="Hultmark D."/>
            <person name="Huntley M.A."/>
            <person name="Jaffe D.B."/>
            <person name="Jagadeeshan S."/>
            <person name="Jeck W.R."/>
            <person name="Johnson J."/>
            <person name="Jones C.D."/>
            <person name="Jordan W.C."/>
            <person name="Karpen G.H."/>
            <person name="Kataoka E."/>
            <person name="Keightley P.D."/>
            <person name="Kheradpour P."/>
            <person name="Kirkness E.F."/>
            <person name="Koerich L.B."/>
            <person name="Kristiansen K."/>
            <person name="Kudrna D."/>
            <person name="Kulathinal R.J."/>
            <person name="Kumar S."/>
            <person name="Kwok R."/>
            <person name="Lander E."/>
            <person name="Langley C.H."/>
            <person name="Lapoint R."/>
            <person name="Lazzaro B.P."/>
            <person name="Lee S.J."/>
            <person name="Levesque L."/>
            <person name="Li R."/>
            <person name="Lin C.F."/>
            <person name="Lin M.F."/>
            <person name="Lindblad-Toh K."/>
            <person name="Llopart A."/>
            <person name="Long M."/>
            <person name="Low L."/>
            <person name="Lozovsky E."/>
            <person name="Lu J."/>
            <person name="Luo M."/>
            <person name="Machado C.A."/>
            <person name="Makalowski W."/>
            <person name="Marzo M."/>
            <person name="Matsuda M."/>
            <person name="Matzkin L."/>
            <person name="McAllister B."/>
            <person name="McBride C.S."/>
            <person name="McKernan B."/>
            <person name="McKernan K."/>
            <person name="Mendez-Lago M."/>
            <person name="Minx P."/>
            <person name="Mollenhauer M.U."/>
            <person name="Montooth K."/>
            <person name="Mount S.M."/>
            <person name="Mu X."/>
            <person name="Myers E."/>
            <person name="Negre B."/>
            <person name="Newfeld S."/>
            <person name="Nielsen R."/>
            <person name="Noor M.A."/>
            <person name="O'Grady P."/>
            <person name="Pachter L."/>
            <person name="Papaceit M."/>
            <person name="Parisi M.J."/>
            <person name="Parisi M."/>
            <person name="Parts L."/>
            <person name="Pedersen J.S."/>
            <person name="Pesole G."/>
            <person name="Phillippy A.M."/>
            <person name="Ponting C.P."/>
            <person name="Pop M."/>
            <person name="Porcelli D."/>
            <person name="Powell J.R."/>
            <person name="Prohaska S."/>
            <person name="Pruitt K."/>
            <person name="Puig M."/>
            <person name="Quesneville H."/>
            <person name="Ram K.R."/>
            <person name="Rand D."/>
            <person name="Rasmussen M.D."/>
            <person name="Reed L.K."/>
            <person name="Reenan R."/>
            <person name="Reily A."/>
            <person name="Remington K.A."/>
            <person name="Rieger T.T."/>
            <person name="Ritchie M.G."/>
            <person name="Robin C."/>
            <person name="Rogers Y.H."/>
            <person name="Rohde C."/>
            <person name="Rozas J."/>
            <person name="Rubenfield M.J."/>
            <person name="Ruiz A."/>
            <person name="Russo S."/>
            <person name="Salzberg S.L."/>
            <person name="Sanchez-Gracia A."/>
            <person name="Saranga D.J."/>
            <person name="Sato H."/>
            <person name="Schaeffer S.W."/>
            <person name="Schatz M.C."/>
            <person name="Schlenke T."/>
            <person name="Schwartz R."/>
            <person name="Segarra C."/>
            <person name="Singh R.S."/>
            <person name="Sirot L."/>
            <person name="Sirota M."/>
            <person name="Sisneros N.B."/>
            <person name="Smith C.D."/>
            <person name="Smith T.F."/>
            <person name="Spieth J."/>
            <person name="Stage D.E."/>
            <person name="Stark A."/>
            <person name="Stephan W."/>
            <person name="Strausberg R.L."/>
            <person name="Strempel S."/>
            <person name="Sturgill D."/>
            <person name="Sutton G."/>
            <person name="Sutton G.G."/>
            <person name="Tao W."/>
            <person name="Teichmann S."/>
            <person name="Tobari Y.N."/>
            <person name="Tomimura Y."/>
            <person name="Tsolas J.M."/>
            <person name="Valente V.L."/>
            <person name="Venter E."/>
            <person name="Venter J.C."/>
            <person name="Vicario S."/>
            <person name="Vieira F.G."/>
            <person name="Vilella A.J."/>
            <person name="Villasante A."/>
            <person name="Walenz B."/>
            <person name="Wang J."/>
            <person name="Wasserman M."/>
            <person name="Watts T."/>
            <person name="Wilson D."/>
            <person name="Wilson R.K."/>
            <person name="Wing R.A."/>
            <person name="Wolfner M.F."/>
            <person name="Wong A."/>
            <person name="Wong G.K."/>
            <person name="Wu C.I."/>
            <person name="Wu G."/>
            <person name="Yamamoto D."/>
            <person name="Yang H.P."/>
            <person name="Yang S.P."/>
            <person name="Yorke J.A."/>
            <person name="Yoshida K."/>
            <person name="Zdobnov E."/>
            <person name="Zhang P."/>
            <person name="Zhang Y."/>
            <person name="Zimin A.V."/>
            <person name="Baldwin J."/>
            <person name="Abdouelleil A."/>
            <person name="Abdulkadir J."/>
            <person name="Abebe A."/>
            <person name="Abera B."/>
            <person name="Abreu J."/>
            <person name="Acer S.C."/>
            <person name="Aftuck L."/>
            <person name="Alexander A."/>
            <person name="An P."/>
            <person name="Anderson E."/>
            <person name="Anderson S."/>
            <person name="Arachi H."/>
            <person name="Azer M."/>
            <person name="Bachantsang P."/>
            <person name="Barry A."/>
            <person name="Bayul T."/>
            <person name="Berlin A."/>
            <person name="Bessette D."/>
            <person name="Bloom T."/>
            <person name="Blye J."/>
            <person name="Boguslavskiy L."/>
            <person name="Bonnet C."/>
            <person name="Boukhgalter B."/>
            <person name="Bourzgui I."/>
            <person name="Brown A."/>
            <person name="Cahill P."/>
            <person name="Channer S."/>
            <person name="Cheshatsang Y."/>
            <person name="Chuda L."/>
            <person name="Citroen M."/>
            <person name="Collymore A."/>
            <person name="Cooke P."/>
            <person name="Costello M."/>
            <person name="D'Aco K."/>
            <person name="Daza R."/>
            <person name="De Haan G."/>
            <person name="DeGray S."/>
            <person name="DeMaso C."/>
            <person name="Dhargay N."/>
            <person name="Dooley K."/>
            <person name="Dooley E."/>
            <person name="Doricent M."/>
            <person name="Dorje P."/>
            <person name="Dorjee K."/>
            <person name="Dupes A."/>
            <person name="Elong R."/>
            <person name="Falk J."/>
            <person name="Farina A."/>
            <person name="Faro S."/>
            <person name="Ferguson D."/>
            <person name="Fisher S."/>
            <person name="Foley C.D."/>
            <person name="Franke A."/>
            <person name="Friedrich D."/>
            <person name="Gadbois L."/>
            <person name="Gearin G."/>
            <person name="Gearin C.R."/>
            <person name="Giannoukos G."/>
            <person name="Goode T."/>
            <person name="Graham J."/>
            <person name="Grandbois E."/>
            <person name="Grewal S."/>
            <person name="Gyaltsen K."/>
            <person name="Hafez N."/>
            <person name="Hagos B."/>
            <person name="Hall J."/>
            <person name="Henson C."/>
            <person name="Hollinger A."/>
            <person name="Honan T."/>
            <person name="Huard M.D."/>
            <person name="Hughes L."/>
            <person name="Hurhula B."/>
            <person name="Husby M.E."/>
            <person name="Kamat A."/>
            <person name="Kanga B."/>
            <person name="Kashin S."/>
            <person name="Khazanovich D."/>
            <person name="Kisner P."/>
            <person name="Lance K."/>
            <person name="Lara M."/>
            <person name="Lee W."/>
            <person name="Lennon N."/>
            <person name="Letendre F."/>
            <person name="LeVine R."/>
            <person name="Lipovsky A."/>
            <person name="Liu X."/>
            <person name="Liu J."/>
            <person name="Liu S."/>
            <person name="Lokyitsang T."/>
            <person name="Lokyitsang Y."/>
            <person name="Lubonja R."/>
            <person name="Lui A."/>
            <person name="MacDonald P."/>
            <person name="Magnisalis V."/>
            <person name="Maru K."/>
            <person name="Matthews C."/>
            <person name="McCusker W."/>
            <person name="McDonough S."/>
            <person name="Mehta T."/>
            <person name="Meldrim J."/>
            <person name="Meneus L."/>
            <person name="Mihai O."/>
            <person name="Mihalev A."/>
            <person name="Mihova T."/>
            <person name="Mittelman R."/>
            <person name="Mlenga V."/>
            <person name="Montmayeur A."/>
            <person name="Mulrain L."/>
            <person name="Navidi A."/>
            <person name="Naylor J."/>
            <person name="Negash T."/>
            <person name="Nguyen T."/>
            <person name="Nguyen N."/>
            <person name="Nicol R."/>
            <person name="Norbu C."/>
            <person name="Norbu N."/>
            <person name="Novod N."/>
            <person name="O'Neill B."/>
            <person name="Osman S."/>
            <person name="Markiewicz E."/>
            <person name="Oyono O.L."/>
            <person name="Patti C."/>
            <person name="Phunkhang P."/>
            <person name="Pierre F."/>
            <person name="Priest M."/>
            <person name="Raghuraman S."/>
            <person name="Rege F."/>
            <person name="Reyes R."/>
            <person name="Rise C."/>
            <person name="Rogov P."/>
            <person name="Ross K."/>
            <person name="Ryan E."/>
            <person name="Settipalli S."/>
            <person name="Shea T."/>
            <person name="Sherpa N."/>
            <person name="Shi L."/>
            <person name="Shih D."/>
            <person name="Sparrow T."/>
            <person name="Spaulding J."/>
            <person name="Stalker J."/>
            <person name="Stange-Thomann N."/>
            <person name="Stavropoulos S."/>
            <person name="Stone C."/>
            <person name="Strader C."/>
            <person name="Tesfaye S."/>
            <person name="Thomson T."/>
            <person name="Thoulutsang Y."/>
            <person name="Thoulutsang D."/>
            <person name="Topham K."/>
            <person name="Topping I."/>
            <person name="Tsamla T."/>
            <person name="Vassiliev H."/>
            <person name="Vo A."/>
            <person name="Wangchuk T."/>
            <person name="Wangdi T."/>
            <person name="Weiand M."/>
            <person name="Wilkinson J."/>
            <person name="Wilson A."/>
            <person name="Yadav S."/>
            <person name="Young G."/>
            <person name="Yu Q."/>
            <person name="Zembek L."/>
            <person name="Zhong D."/>
            <person name="Zimmer A."/>
            <person name="Zwirko Z."/>
            <person name="Jaffe D.B."/>
            <person name="Alvarez P."/>
            <person name="Brockman W."/>
            <person name="Butler J."/>
            <person name="Chin C."/>
            <person name="Gnerre S."/>
            <person name="Grabherr M."/>
            <person name="Kleber M."/>
            <person name="Mauceli E."/>
            <person name="MacCallum I."/>
        </authorList>
    </citation>
    <scope>NUCLEOTIDE SEQUENCE [LARGE SCALE GENOMIC DNA]</scope>
    <source>
        <strain evidence="3">Tucson 14024-0371.13</strain>
    </source>
</reference>
<proteinExistence type="predicted"/>
<dbReference type="GeneID" id="6499286"/>
<sequence>MEVPATILGLWIALCFATNPEVEGARFRMPNLSGNLKSWNCQADNIGTQLNLTTLSGYWYEAARVPNVEVMECLNVSVPNGIVNNTLSLGLNYIDTTNGGRSFTNESVDFPWNNSTQHGIFELQFEKVSVTYKLVFTDNADVAFICGYGSISPIPLFKLLTREREISAEKIEIVKNIAKIYGVDSMISWQDQSPGTCNGSWGLTPLRILVVSIAFVWLPKSF</sequence>